<dbReference type="EMBL" id="JBBXMP010000093">
    <property type="protein sequence ID" value="KAL0062913.1"/>
    <property type="molecule type" value="Genomic_DNA"/>
</dbReference>
<accession>A0ABR2ZQA1</accession>
<feature type="compositionally biased region" description="Basic and acidic residues" evidence="1">
    <location>
        <begin position="1"/>
        <end position="10"/>
    </location>
</feature>
<evidence type="ECO:0000256" key="1">
    <source>
        <dbReference type="SAM" id="MobiDB-lite"/>
    </source>
</evidence>
<reference evidence="2 3" key="1">
    <citation type="submission" date="2024-05" db="EMBL/GenBank/DDBJ databases">
        <title>A draft genome resource for the thread blight pathogen Marasmius tenuissimus strain MS-2.</title>
        <authorList>
            <person name="Yulfo-Soto G.E."/>
            <person name="Baruah I.K."/>
            <person name="Amoako-Attah I."/>
            <person name="Bukari Y."/>
            <person name="Meinhardt L.W."/>
            <person name="Bailey B.A."/>
            <person name="Cohen S.P."/>
        </authorList>
    </citation>
    <scope>NUCLEOTIDE SEQUENCE [LARGE SCALE GENOMIC DNA]</scope>
    <source>
        <strain evidence="2 3">MS-2</strain>
    </source>
</reference>
<organism evidence="2 3">
    <name type="scientific">Marasmius tenuissimus</name>
    <dbReference type="NCBI Taxonomy" id="585030"/>
    <lineage>
        <taxon>Eukaryota</taxon>
        <taxon>Fungi</taxon>
        <taxon>Dikarya</taxon>
        <taxon>Basidiomycota</taxon>
        <taxon>Agaricomycotina</taxon>
        <taxon>Agaricomycetes</taxon>
        <taxon>Agaricomycetidae</taxon>
        <taxon>Agaricales</taxon>
        <taxon>Marasmiineae</taxon>
        <taxon>Marasmiaceae</taxon>
        <taxon>Marasmius</taxon>
    </lineage>
</organism>
<evidence type="ECO:0000313" key="2">
    <source>
        <dbReference type="EMBL" id="KAL0062913.1"/>
    </source>
</evidence>
<protein>
    <submittedName>
        <fullName evidence="2">Uncharacterized protein</fullName>
    </submittedName>
</protein>
<feature type="region of interest" description="Disordered" evidence="1">
    <location>
        <begin position="1"/>
        <end position="69"/>
    </location>
</feature>
<dbReference type="Proteomes" id="UP001437256">
    <property type="component" value="Unassembled WGS sequence"/>
</dbReference>
<feature type="compositionally biased region" description="Polar residues" evidence="1">
    <location>
        <begin position="53"/>
        <end position="62"/>
    </location>
</feature>
<evidence type="ECO:0000313" key="3">
    <source>
        <dbReference type="Proteomes" id="UP001437256"/>
    </source>
</evidence>
<gene>
    <name evidence="2" type="ORF">AAF712_010234</name>
</gene>
<name>A0ABR2ZQA1_9AGAR</name>
<comment type="caution">
    <text evidence="2">The sequence shown here is derived from an EMBL/GenBank/DDBJ whole genome shotgun (WGS) entry which is preliminary data.</text>
</comment>
<keyword evidence="3" id="KW-1185">Reference proteome</keyword>
<sequence>MVDSNGKESTRLFCIAEASDAESEHKPPEPTPQEAASSDHHSESDTENDTEGTDLNGSQYTSDDADEDYMEHVGFMMDASESEAEYYSDDLEESSSVDESDEVLNLDFGEYLRSITVDVDGNAQSTLKPNLVTADSIGTRPQRTLKDNQCLTAFIDINGQG</sequence>
<proteinExistence type="predicted"/>